<dbReference type="InterPro" id="IPR050861">
    <property type="entry name" value="Dihydroxyacetone_Kinase"/>
</dbReference>
<dbReference type="GO" id="GO:0004371">
    <property type="term" value="F:glycerone kinase activity"/>
    <property type="evidence" value="ECO:0007669"/>
    <property type="project" value="InterPro"/>
</dbReference>
<proteinExistence type="predicted"/>
<dbReference type="OrthoDB" id="9800291at2"/>
<dbReference type="EMBL" id="QLQD01000060">
    <property type="protein sequence ID" value="RLU56369.1"/>
    <property type="molecule type" value="Genomic_DNA"/>
</dbReference>
<dbReference type="RefSeq" id="WP_003101356.1">
    <property type="nucleotide sequence ID" value="NZ_CP010783.1"/>
</dbReference>
<evidence type="ECO:0000256" key="4">
    <source>
        <dbReference type="ARBA" id="ARBA00022679"/>
    </source>
</evidence>
<evidence type="ECO:0000313" key="12">
    <source>
        <dbReference type="Proteomes" id="UP000025245"/>
    </source>
</evidence>
<comment type="function">
    <text evidence="8">ADP-binding subunit of the dihydroxyacetone kinase, which is responsible for the phosphoenolpyruvate (PEP)-dependent phosphorylation of dihydroxyacetone. DhaL-ADP is converted to DhaL-ATP via a phosphoryl group transfer from DhaM and transmits it to dihydroxyacetone binds to DhaK.</text>
</comment>
<dbReference type="PANTHER" id="PTHR28629">
    <property type="entry name" value="TRIOKINASE/FMN CYCLASE"/>
    <property type="match status" value="1"/>
</dbReference>
<dbReference type="GO" id="GO:0047324">
    <property type="term" value="F:phosphoenolpyruvate-glycerone phosphotransferase activity"/>
    <property type="evidence" value="ECO:0007669"/>
    <property type="project" value="UniProtKB-EC"/>
</dbReference>
<dbReference type="EC" id="2.7.1.121" evidence="3"/>
<evidence type="ECO:0000313" key="13">
    <source>
        <dbReference type="Proteomes" id="UP000269148"/>
    </source>
</evidence>
<dbReference type="GO" id="GO:0019563">
    <property type="term" value="P:glycerol catabolic process"/>
    <property type="evidence" value="ECO:0007669"/>
    <property type="project" value="TreeGrafter"/>
</dbReference>
<evidence type="ECO:0000256" key="8">
    <source>
        <dbReference type="ARBA" id="ARBA00055771"/>
    </source>
</evidence>
<keyword evidence="4" id="KW-0808">Transferase</keyword>
<evidence type="ECO:0000256" key="3">
    <source>
        <dbReference type="ARBA" id="ARBA00012095"/>
    </source>
</evidence>
<comment type="pathway">
    <text evidence="2">Polyol metabolism; glycerol degradation.</text>
</comment>
<dbReference type="EMBL" id="CP007586">
    <property type="protein sequence ID" value="AHY16133.1"/>
    <property type="molecule type" value="Genomic_DNA"/>
</dbReference>
<comment type="catalytic activity">
    <reaction evidence="1">
        <text>dihydroxyacetone + phosphoenolpyruvate = dihydroxyacetone phosphate + pyruvate</text>
        <dbReference type="Rhea" id="RHEA:18381"/>
        <dbReference type="ChEBI" id="CHEBI:15361"/>
        <dbReference type="ChEBI" id="CHEBI:16016"/>
        <dbReference type="ChEBI" id="CHEBI:57642"/>
        <dbReference type="ChEBI" id="CHEBI:58702"/>
        <dbReference type="EC" id="2.7.1.121"/>
    </reaction>
</comment>
<dbReference type="STRING" id="1346.BMF34_06695"/>
<evidence type="ECO:0000313" key="11">
    <source>
        <dbReference type="EMBL" id="RLU56369.1"/>
    </source>
</evidence>
<dbReference type="KEGG" id="sio:DW64_06645"/>
<dbReference type="GeneID" id="35766213"/>
<dbReference type="SMART" id="SM01120">
    <property type="entry name" value="Dak2"/>
    <property type="match status" value="1"/>
</dbReference>
<evidence type="ECO:0000256" key="5">
    <source>
        <dbReference type="ARBA" id="ARBA00022777"/>
    </source>
</evidence>
<evidence type="ECO:0000256" key="1">
    <source>
        <dbReference type="ARBA" id="ARBA00001113"/>
    </source>
</evidence>
<dbReference type="Pfam" id="PF02734">
    <property type="entry name" value="Dak2"/>
    <property type="match status" value="1"/>
</dbReference>
<dbReference type="PANTHER" id="PTHR28629:SF4">
    <property type="entry name" value="TRIOKINASE_FMN CYCLASE"/>
    <property type="match status" value="1"/>
</dbReference>
<dbReference type="Gene3D" id="1.25.40.340">
    <property type="match status" value="1"/>
</dbReference>
<dbReference type="Proteomes" id="UP000269148">
    <property type="component" value="Unassembled WGS sequence"/>
</dbReference>
<dbReference type="SMR" id="A0A3L8GH57"/>
<dbReference type="NCBIfam" id="TIGR02365">
    <property type="entry name" value="dha_L_ycgS"/>
    <property type="match status" value="1"/>
</dbReference>
<evidence type="ECO:0000256" key="7">
    <source>
        <dbReference type="ARBA" id="ARBA00046577"/>
    </source>
</evidence>
<dbReference type="InterPro" id="IPR012737">
    <property type="entry name" value="DhaK_L_YcgS"/>
</dbReference>
<dbReference type="InterPro" id="IPR036117">
    <property type="entry name" value="DhaL_dom_sf"/>
</dbReference>
<dbReference type="GO" id="GO:0005829">
    <property type="term" value="C:cytosol"/>
    <property type="evidence" value="ECO:0007669"/>
    <property type="project" value="TreeGrafter"/>
</dbReference>
<keyword evidence="5 11" id="KW-0418">Kinase</keyword>
<reference evidence="10 12" key="1">
    <citation type="journal article" date="2014" name="Genome Announc.">
        <title>Complete Genome Sequence of a Virulent Strain, Streptococcus iniae ISET0901, Isolated from Diseased Tilapia.</title>
        <authorList>
            <person name="Pridgeon J.W."/>
            <person name="Zhang D."/>
            <person name="Zhang L."/>
        </authorList>
    </citation>
    <scope>NUCLEOTIDE SEQUENCE [LARGE SCALE GENOMIC DNA]</scope>
    <source>
        <strain evidence="10 12">ISET0901</strain>
    </source>
</reference>
<feature type="domain" description="DhaL" evidence="9">
    <location>
        <begin position="4"/>
        <end position="187"/>
    </location>
</feature>
<dbReference type="KEGG" id="siq:DQ08_06655"/>
<dbReference type="KEGG" id="siz:SI82_06785"/>
<evidence type="ECO:0000313" key="10">
    <source>
        <dbReference type="EMBL" id="AHY16133.1"/>
    </source>
</evidence>
<dbReference type="PROSITE" id="PS51480">
    <property type="entry name" value="DHAL"/>
    <property type="match status" value="1"/>
</dbReference>
<sequence>MDVTKTLKWISLFNDKIVANKDYLSELDTPIGDGDHGGNMARGMAAVMAGIEGKEFSDSSEILKIVAMQLLSKVGGASGPLYGSAFMGMAKADVDASPAQLLSAGLDMIKKRGKAVLGEKTMVDVWEPMIAKLEEGDVTSDDVMSLALATKDIVATKGRASYVGERSVGHIDPGSYSSALLFSAMIEAGVK</sequence>
<keyword evidence="12" id="KW-1185">Reference proteome</keyword>
<dbReference type="Proteomes" id="UP000025245">
    <property type="component" value="Chromosome"/>
</dbReference>
<dbReference type="InterPro" id="IPR004007">
    <property type="entry name" value="DhaL_dom"/>
</dbReference>
<evidence type="ECO:0000259" key="9">
    <source>
        <dbReference type="PROSITE" id="PS51480"/>
    </source>
</evidence>
<dbReference type="AlphaFoldDB" id="A0A3L8GH57"/>
<comment type="subunit">
    <text evidence="7">Homodimer. The dihydroxyacetone kinase complex is composed of a homodimer of DhaM, a homodimer of DhaK and the subunit DhaL.</text>
</comment>
<accession>A0A3L8GH57</accession>
<dbReference type="FunFam" id="1.25.40.340:FF:000002">
    <property type="entry name" value="Dihydroxyacetone kinase, L subunit"/>
    <property type="match status" value="1"/>
</dbReference>
<dbReference type="SUPFAM" id="SSF101473">
    <property type="entry name" value="DhaL-like"/>
    <property type="match status" value="1"/>
</dbReference>
<reference evidence="11 13" key="2">
    <citation type="submission" date="2018-06" db="EMBL/GenBank/DDBJ databases">
        <title>Mutators as drivers of adaptation in pathogenic bacteria and a risk factor for host jumps and vaccine escape.</title>
        <authorList>
            <person name="Barnes A.C."/>
            <person name="Silayeva O."/>
        </authorList>
    </citation>
    <scope>NUCLEOTIDE SEQUENCE [LARGE SCALE GENOMIC DNA]</scope>
    <source>
        <strain evidence="11 13">QMA0445</strain>
    </source>
</reference>
<keyword evidence="6" id="KW-0319">Glycerol metabolism</keyword>
<gene>
    <name evidence="11" type="primary">dhaL</name>
    <name evidence="11" type="ORF">DIY07_06880</name>
    <name evidence="10" type="ORF">DQ08_06655</name>
</gene>
<name>A0A3L8GH57_STRIN</name>
<protein>
    <recommendedName>
        <fullName evidence="3">phosphoenolpyruvate--glycerone phosphotransferase</fullName>
        <ecNumber evidence="3">2.7.1.121</ecNumber>
    </recommendedName>
</protein>
<evidence type="ECO:0000256" key="2">
    <source>
        <dbReference type="ARBA" id="ARBA00004745"/>
    </source>
</evidence>
<evidence type="ECO:0000256" key="6">
    <source>
        <dbReference type="ARBA" id="ARBA00022798"/>
    </source>
</evidence>
<organism evidence="11 13">
    <name type="scientific">Streptococcus iniae</name>
    <name type="common">Streptococcus shiloi</name>
    <dbReference type="NCBI Taxonomy" id="1346"/>
    <lineage>
        <taxon>Bacteria</taxon>
        <taxon>Bacillati</taxon>
        <taxon>Bacillota</taxon>
        <taxon>Bacilli</taxon>
        <taxon>Lactobacillales</taxon>
        <taxon>Streptococcaceae</taxon>
        <taxon>Streptococcus</taxon>
    </lineage>
</organism>